<dbReference type="PROSITE" id="PS50404">
    <property type="entry name" value="GST_NTER"/>
    <property type="match status" value="1"/>
</dbReference>
<dbReference type="Pfam" id="PF13409">
    <property type="entry name" value="GST_N_2"/>
    <property type="match status" value="1"/>
</dbReference>
<dbReference type="SUPFAM" id="SSF52833">
    <property type="entry name" value="Thioredoxin-like"/>
    <property type="match status" value="1"/>
</dbReference>
<dbReference type="PROSITE" id="PS50405">
    <property type="entry name" value="GST_CTER"/>
    <property type="match status" value="1"/>
</dbReference>
<dbReference type="CDD" id="cd00299">
    <property type="entry name" value="GST_C_family"/>
    <property type="match status" value="1"/>
</dbReference>
<comment type="caution">
    <text evidence="3">The sequence shown here is derived from an EMBL/GenBank/DDBJ whole genome shotgun (WGS) entry which is preliminary data.</text>
</comment>
<keyword evidence="4" id="KW-1185">Reference proteome</keyword>
<dbReference type="EMBL" id="JAINVV010000015">
    <property type="protein sequence ID" value="MBY8826257.1"/>
    <property type="molecule type" value="Genomic_DNA"/>
</dbReference>
<reference evidence="3 4" key="1">
    <citation type="submission" date="2021-08" db="EMBL/GenBank/DDBJ databases">
        <authorList>
            <person name="Tuo L."/>
        </authorList>
    </citation>
    <scope>NUCLEOTIDE SEQUENCE [LARGE SCALE GENOMIC DNA]</scope>
    <source>
        <strain evidence="3 4">JCM 31229</strain>
    </source>
</reference>
<evidence type="ECO:0000259" key="1">
    <source>
        <dbReference type="PROSITE" id="PS50404"/>
    </source>
</evidence>
<name>A0ABS7PY20_9SPHN</name>
<dbReference type="Gene3D" id="3.40.30.10">
    <property type="entry name" value="Glutaredoxin"/>
    <property type="match status" value="1"/>
</dbReference>
<dbReference type="InterPro" id="IPR036249">
    <property type="entry name" value="Thioredoxin-like_sf"/>
</dbReference>
<sequence>MAELYVMHHATCARKALMALLEKGAPVGTRELDRLYLRTPEYRALNPDGVVPTLVLDDGSPLVESSIIMRYLDKAYDGPALQPADPWRRAQCDLWLKLIDEKYFPALGAITAATFIRSMFGDPIDTVRLKVMLDAMTDHAGRLMREDCVLRGLDSPFVPAGLASLRKMLDRIEAALADHDWLADDRITLADCAMMPIMLRLDEFGMSAAWTTRLPRTTGWWNRLSARPSVTRIVAMANRGLLDEVIVSVEGARAAYLEALA</sequence>
<dbReference type="InterPro" id="IPR004046">
    <property type="entry name" value="GST_C"/>
</dbReference>
<evidence type="ECO:0000313" key="3">
    <source>
        <dbReference type="EMBL" id="MBY8826257.1"/>
    </source>
</evidence>
<organism evidence="3 4">
    <name type="scientific">Sphingomonas colocasiae</name>
    <dbReference type="NCBI Taxonomy" id="1848973"/>
    <lineage>
        <taxon>Bacteria</taxon>
        <taxon>Pseudomonadati</taxon>
        <taxon>Pseudomonadota</taxon>
        <taxon>Alphaproteobacteria</taxon>
        <taxon>Sphingomonadales</taxon>
        <taxon>Sphingomonadaceae</taxon>
        <taxon>Sphingomonas</taxon>
    </lineage>
</organism>
<dbReference type="InterPro" id="IPR010987">
    <property type="entry name" value="Glutathione-S-Trfase_C-like"/>
</dbReference>
<dbReference type="PANTHER" id="PTHR43968">
    <property type="match status" value="1"/>
</dbReference>
<evidence type="ECO:0000259" key="2">
    <source>
        <dbReference type="PROSITE" id="PS50405"/>
    </source>
</evidence>
<gene>
    <name evidence="3" type="ORF">K7G82_28400</name>
</gene>
<protein>
    <submittedName>
        <fullName evidence="3">Glutathione S-transferase family protein</fullName>
    </submittedName>
</protein>
<accession>A0ABS7PY20</accession>
<dbReference type="InterPro" id="IPR050983">
    <property type="entry name" value="GST_Omega/HSP26"/>
</dbReference>
<dbReference type="RefSeq" id="WP_222993726.1">
    <property type="nucleotide sequence ID" value="NZ_JAINVV010000015.1"/>
</dbReference>
<dbReference type="Pfam" id="PF00043">
    <property type="entry name" value="GST_C"/>
    <property type="match status" value="1"/>
</dbReference>
<dbReference type="Proteomes" id="UP000706039">
    <property type="component" value="Unassembled WGS sequence"/>
</dbReference>
<feature type="domain" description="GST C-terminal" evidence="2">
    <location>
        <begin position="85"/>
        <end position="249"/>
    </location>
</feature>
<proteinExistence type="predicted"/>
<dbReference type="InterPro" id="IPR036282">
    <property type="entry name" value="Glutathione-S-Trfase_C_sf"/>
</dbReference>
<evidence type="ECO:0000313" key="4">
    <source>
        <dbReference type="Proteomes" id="UP000706039"/>
    </source>
</evidence>
<dbReference type="PANTHER" id="PTHR43968:SF6">
    <property type="entry name" value="GLUTATHIONE S-TRANSFERASE OMEGA"/>
    <property type="match status" value="1"/>
</dbReference>
<dbReference type="SFLD" id="SFLDS00019">
    <property type="entry name" value="Glutathione_Transferase_(cytos"/>
    <property type="match status" value="1"/>
</dbReference>
<dbReference type="Gene3D" id="1.20.1050.10">
    <property type="match status" value="1"/>
</dbReference>
<dbReference type="SUPFAM" id="SSF47616">
    <property type="entry name" value="GST C-terminal domain-like"/>
    <property type="match status" value="1"/>
</dbReference>
<dbReference type="InterPro" id="IPR040079">
    <property type="entry name" value="Glutathione_S-Trfase"/>
</dbReference>
<feature type="domain" description="GST N-terminal" evidence="1">
    <location>
        <begin position="1"/>
        <end position="80"/>
    </location>
</feature>
<dbReference type="SFLD" id="SFLDG00358">
    <property type="entry name" value="Main_(cytGST)"/>
    <property type="match status" value="1"/>
</dbReference>
<dbReference type="InterPro" id="IPR004045">
    <property type="entry name" value="Glutathione_S-Trfase_N"/>
</dbReference>